<dbReference type="GO" id="GO:0005813">
    <property type="term" value="C:centrosome"/>
    <property type="evidence" value="ECO:0007669"/>
    <property type="project" value="UniProtKB-SubCell"/>
</dbReference>
<organism evidence="10 11">
    <name type="scientific">Microctonus aethiopoides</name>
    <dbReference type="NCBI Taxonomy" id="144406"/>
    <lineage>
        <taxon>Eukaryota</taxon>
        <taxon>Metazoa</taxon>
        <taxon>Ecdysozoa</taxon>
        <taxon>Arthropoda</taxon>
        <taxon>Hexapoda</taxon>
        <taxon>Insecta</taxon>
        <taxon>Pterygota</taxon>
        <taxon>Neoptera</taxon>
        <taxon>Endopterygota</taxon>
        <taxon>Hymenoptera</taxon>
        <taxon>Apocrita</taxon>
        <taxon>Ichneumonoidea</taxon>
        <taxon>Braconidae</taxon>
        <taxon>Euphorinae</taxon>
        <taxon>Microctonus</taxon>
    </lineage>
</organism>
<feature type="region of interest" description="Disordered" evidence="8">
    <location>
        <begin position="1316"/>
        <end position="1336"/>
    </location>
</feature>
<feature type="coiled-coil region" evidence="7">
    <location>
        <begin position="332"/>
        <end position="411"/>
    </location>
</feature>
<sequence length="4356" mass="503485">MIEDVSCRDTTQSSISVSEGEGDGDIEGMAGRVAELKELLHGKEAMIESLSAEIEHMRTEACSPNSSQSHNSISQDREILLVYKNKLQDFEQAIFKRDHLIQELTSSLEQALAARDAFKIQISALIARSSQDSNASITEQERINVLEETLSNHVASVTFLNSQLSQSREYIRQLENEKKNQNAEINDYKTQINYLNEQIRACGPKNDSNIANALEIQKQYESRIERIQIEMQGIMEKFAAGENSNTAFHEQEMKELEVKHQNEIAQLKQNYEQQYKILFERYNTELPALECKHAKELHVFQSQLLNSKKTIDAIKSELEYRIKDEQTFETEINKLTEQLFQCQQDKAMLQEQINLHKIQVDELTAKCVAVSSILNSKESIERSLEEALTTVESLKRENDNLKFQYDDLSARYAAAQSTIENNQLTERSLNNRLSDMEKSLSRMSGINSSFISEFNTTTYQTFDDVAIQYQMAKSRLEEKETMEKQLIERIQELEKSVNKANQELDEANTEKNLYEKQLKDIKNKYEKMISGLEKKCETNSSPLQPFQSSLYFPSDTENSMNDSNTLIQSSVCSDVIDKINSYEKEIVELRQLIKKKEEDYAEVKNKLDKAMEKVKQYKCDSDHLKKGLSRAWEQCAKFEERLNETLAMNDSKFSEIAAMSALSNFSTDLVDAADLSECASNNDSNLAIAFKSGEENKSTPEHSVSLESIQRKLDCVCTRTDQIEQENQKLREENLNLLQMQENFEALKQSLDELNAEKALLIKEIANLTEKHNIELSTIKSVNDSTIEMKKIHSLLSNSNGESSLEKMKCELEKHHAKEMEELRTYFEEKCLQMEKQYSEEIFSQQSKKMSDDSEIDELTDDLYYGGGGDCVNVSKERAMDKIIDEQSEKSKVQYDTENSALITAVNQALITVETDSEENWPPELLELRNKFTNNAKREMEKLRSDHLLQIAQLKDDYSRNLSRTIERYQEEINKLSSEITANNQNISSDGAEIVNDIVKQRDNLYKTCVTLKSLITELVKYFATCEEELNNTLISEVLKRKLATESQVSSDSEKNIEEKDSESKNESTSPISPKMKIKRVHFAPQCSRISTIIKNDTNLLFDLIDEENDIARELRTELDKCLQRMKAESAQVFEINLTPGETMLDTLSKQIAWTTKINEELSVKLSEAESTIDDYEAELQQLKSKFINLQEKLIAFDTKKEIVSEGYGEQDNTGNESIIQDLTQLHEKARLAIMSGTADNSYLLQLIEELCTNHDKVCEETNKEKEDLQQQIEAADKQLRSTRKFLEEQASEREIERDDAARQIHALEEQIKEREREKVRDYRKTSESSLSSESPTITPLLQVADGATVVEALESQLREMSSIISETESKRLATEMELKTAVDKIWELREIIVDLELQIQGKLEKETEMTNQIDEMKGIVDAQTRVQQELLQELEANKISVGESQLNDHIIHLQEELRKHKLSTDHFNVNSTALKQMKSELHDMLSSLDKRIKELEALHMCGSNLSISQPSEDVSIRDQIDATRCLTPDDPNAPPTLPLDLLLKLKDKMLKHARAEDVAFKRIKDLDMQLTTLKIQNEELQAEQEMLQHTASEQLFQIEAMRGRLEQQKQNAPFAQRQATSRLESQLHDVNTQLHHMEQTLGMKELELKEVRAQLLRANQLLNEKQDEIVNVVESENNLIQELKDRIQVLEEDNKIMVSKLEIQEHEQQKLPNLIHSMLTDKNDEIDHLKDQLSRKEKQLQTLTASINNSDNNIGKQNDPKNSARTLSDILSIHSECEEAAEAIREVSHDIPNITHNISSIKRGDMLPHSKDQFDESPMRFIDSQKCELQIPTLDLGSQTHSFASPQHLSQPQFSLQSDYDLKAPSVDCSTASDLTGFSCAKSRNSPRSQALINNNKLSPSKVQLLNSNSPKPAIEDLETQLKAIHKELQSKSATLSKRELELDSLQKSLDKLRAEFKDSIDTLTRDNLFYKNQYELCQESESKIRRDLEEVENYLKVKTEELDICKEKVQVNERILIEIQSENGTLKKSIDKMCEENSSYQITIQEKAMELKNLKEIIFEKDITIETVKMRNEEIENENKQLYEFKTKFESCKKDLTECQNEIKRLTDGINSRDELIQKLEEVGRRSNTSGENSPCDKDQEIYHLREQLKIKEKIIKQMSDDSKSLHRNLEKIQNKMKESGNVLELRTKLKEEKMFNAELTKMVAKLKQELELLKDDSLRQSTEDADIEDMVQRELNLSADLDKKIMSAIESESDEMSAARKIEKHSCNSLTIKPVEQDLEMIMQQYTNIRQKLKQAIKLNEELNQQKDELEIDRELLKSQVMEYENRILQIKTYMDNDNQRAVQLMNDLADKNGKIRNLEIQLQKEKTISRNAQLQDSELIGNLRVKLAASLEAEQNLRDSLATVRQQHKILETKLNTLKEQIQSDKSGVVPNFSPPLKEIEQNDAMLAEKYEKVSREIVELNNTLKTLQTEKSRHEAEINAQIEERGKLLSKLALTEGTKECLEVDLKRTKEELKSRIEECDWLQKQIKIISDAEEKKRKQRSDDQSIIKNLRIEIKNLKAVMKDLEVDSVDMKRELMQSQTEQTQLSQMLLSLRKSETDLQKKLNAAKSEADKLRNIIADLECDLQIRTQMDSQSSKKDITSSDKIVSSKLMEQNAKLTSENIRYSNEKSILLDKLTRTREDLDRYMRRINELETKSLQFYGRYLRVESKRKSLSFQKRYLLCIIGGYQLTEGNMGAIVAQLTNNERSYINEQSFGVNRKNPKARFRTIALVIISVSRMKWMMQRWRGGLRGTAANFVMDNAGQFYPSLNRNPVNHSPPVRERHPFLNSNRLNLDYDDYTRRLVNIQQSLGLAMSKNEPDQTSSPYAANLLHENVTYENLFASQTSSRWKRAPFHAVNPPDLLRTIIKDGEEEIYIEWHRAERYLVNENLPVYTAHLNSWGPNHKKSEVMKKIGKLVFYQSTTHFSTLVLLRDVDRIIGIIDNRYMINGITIDQLSQPLEVGGPYVIKLKFDLHYQSEQRFASSKRCPRSHSVKREIHSKQLNENNIRIRRDIKTQNFYVEILAFVTYDVYIFHKNRFPNTYLLDLITYYIIHLNFVDMVFSILPTKDSKVFINLAGFIIEAEDGVFSQITNYPALEYNNNKVLDTTNIFEHFKQYPNHFDFPFTKDSFDYIFLLTGRNVNQRGGYFHGVYSGEENIFEQRRQNFGRSFVPMAVYQLLNPYRGYCKTAQYIASALGIERFDPVHKKITNNGDQCYGIMQRSGNHCPRCMKWSKESISQMKKFASKNPNRCFLLNKPRSLYPPGTPIISSSPCGQCQCFGFGCYQKNPNYCSLYVPVNHCAEPLKCSEDEYSSKLVSTISPLDGTPCGENKRNFCWVVAEIQQKTSLLYFETIVSNCAADLLQHENVTYEDLFASQTSGRLKRVPFHAYNPPDLLKTVIKDGEEEIYIEWHRVKRYLVNENLPVYTAHLNSWGPNHKKSDLSQMLEAGGPYLMKRPDAVYHRSEPRFTSSRKFPKKHSKREVDLKQFNKTSIRINRDIKSQNFYVEILVFVTYDIYMFYKNQYPNSYLRVLMIHYLIHFNSVDMAFSILPKNNLKIFINLAGLIIEAENGVFNQITKNSALEYYNNGDFNINNIFKYFKNYPNHFDFPFTKDSFDYVLILTGRYLSKGGNEFYGEYWLDENTFDKRMENEQSLVPMAVNRLVDPYGSYCRAVQSIGRVLGIKQYDPPGKGITEEGDQCYGIMQESGKYCPRCIKWSKESIRQLEEFTSKNPDRCFLLNKPRSVYPPGTPIIFLSPCGQCQCFGFGCYKKNPKFCPLCIPANQCAEPLICSEDESSEEYSSKLVSTILPLDERLKRAPFHAYNPPDVLKAIIRDGDEEIFIKWERVKRHLVNENLPVYIAQLNSWGPNHLQSSVMKDVGKFIMYHNIKYKSAITYLYSTDELASIIGRSYYIRNLPVDQLIRPLYVDGQYVKRLPLPPHGPKLHSETIQPRPKRHPDKREIDSIQLNNSNRRVRRNIKFERFYIEILLFITHDVYKFFETQASNLFFHQIILYYIIHFNSVDMVFADLPTNNFKIFINLAGIIIEKDEGVFSKITNYLPLKNSNDPIINIDKLFDNFQHYPNHFDFPFSKDSFDYILLSTGRALQLGKNYVFGAHSDTRDIFNERLNHGRSFVPMSIVQHSDPYSTFCTVAHEIGHALGIEQNDPVDKGITVDGDQCYGIMQQSNYHCSQCIQWSDESFVQLKEFTRANRNRCFLLNEPRSLHPLGTRIISSSPCRQCRCFGFGCQSQSNAESCSLYHSTENCHEPLFCKKNEPAGSKFESTILPLDGTPCGEQKVCWEEKCVEINEPICGWV</sequence>
<reference evidence="10" key="2">
    <citation type="submission" date="2023-03" db="EMBL/GenBank/DDBJ databases">
        <authorList>
            <person name="Inwood S.N."/>
            <person name="Skelly J.G."/>
            <person name="Guhlin J."/>
            <person name="Harrop T.W.R."/>
            <person name="Goldson S.G."/>
            <person name="Dearden P.K."/>
        </authorList>
    </citation>
    <scope>NUCLEOTIDE SEQUENCE</scope>
    <source>
        <strain evidence="10">Irish</strain>
        <tissue evidence="10">Whole body</tissue>
    </source>
</reference>
<dbReference type="InterPro" id="IPR024079">
    <property type="entry name" value="MetalloPept_cat_dom_sf"/>
</dbReference>
<dbReference type="PROSITE" id="PS50215">
    <property type="entry name" value="ADAM_MEPRO"/>
    <property type="match status" value="1"/>
</dbReference>
<feature type="compositionally biased region" description="Basic and acidic residues" evidence="8">
    <location>
        <begin position="1052"/>
        <end position="1066"/>
    </location>
</feature>
<feature type="coiled-coil region" evidence="7">
    <location>
        <begin position="2158"/>
        <end position="2226"/>
    </location>
</feature>
<accession>A0AA39KRG9</accession>
<dbReference type="PANTHER" id="PTHR44981">
    <property type="entry name" value="PERICENTRIN-LIKE PROTEIN, ISOFORM F"/>
    <property type="match status" value="1"/>
</dbReference>
<dbReference type="EMBL" id="JAQQBS010000003">
    <property type="protein sequence ID" value="KAK0171145.1"/>
    <property type="molecule type" value="Genomic_DNA"/>
</dbReference>
<feature type="domain" description="Peptidase M12B" evidence="9">
    <location>
        <begin position="4025"/>
        <end position="4261"/>
    </location>
</feature>
<evidence type="ECO:0000256" key="4">
    <source>
        <dbReference type="ARBA" id="ARBA00023054"/>
    </source>
</evidence>
<feature type="coiled-coil region" evidence="7">
    <location>
        <begin position="572"/>
        <end position="620"/>
    </location>
</feature>
<feature type="coiled-coil region" evidence="7">
    <location>
        <begin position="2289"/>
        <end position="2379"/>
    </location>
</feature>
<feature type="coiled-coil region" evidence="7">
    <location>
        <begin position="1159"/>
        <end position="1193"/>
    </location>
</feature>
<dbReference type="GO" id="GO:0006508">
    <property type="term" value="P:proteolysis"/>
    <property type="evidence" value="ECO:0007669"/>
    <property type="project" value="InterPro"/>
</dbReference>
<evidence type="ECO:0000256" key="5">
    <source>
        <dbReference type="ARBA" id="ARBA00023212"/>
    </source>
</evidence>
<feature type="coiled-coil region" evidence="7">
    <location>
        <begin position="713"/>
        <end position="771"/>
    </location>
</feature>
<dbReference type="Gene3D" id="1.10.287.1490">
    <property type="match status" value="1"/>
</dbReference>
<feature type="coiled-coil region" evidence="7">
    <location>
        <begin position="2405"/>
        <end position="2629"/>
    </location>
</feature>
<dbReference type="GO" id="GO:0060090">
    <property type="term" value="F:molecular adaptor activity"/>
    <property type="evidence" value="ECO:0007669"/>
    <property type="project" value="InterPro"/>
</dbReference>
<dbReference type="Gene3D" id="3.40.390.10">
    <property type="entry name" value="Collagenase (Catalytic Domain)"/>
    <property type="match status" value="3"/>
</dbReference>
<feature type="compositionally biased region" description="Basic and acidic residues" evidence="8">
    <location>
        <begin position="1316"/>
        <end position="1327"/>
    </location>
</feature>
<comment type="caution">
    <text evidence="6">Lacks conserved residue(s) required for the propagation of feature annotation.</text>
</comment>
<dbReference type="GO" id="GO:0005737">
    <property type="term" value="C:cytoplasm"/>
    <property type="evidence" value="ECO:0007669"/>
    <property type="project" value="UniProtKB-ARBA"/>
</dbReference>
<feature type="coiled-coil region" evidence="7">
    <location>
        <begin position="1649"/>
        <end position="1754"/>
    </location>
</feature>
<keyword evidence="2" id="KW-0963">Cytoplasm</keyword>
<gene>
    <name evidence="10" type="ORF">PV328_008901</name>
</gene>
<dbReference type="InterPro" id="IPR028745">
    <property type="entry name" value="AKAP9/Pericentrin"/>
</dbReference>
<comment type="subcellular location">
    <subcellularLocation>
        <location evidence="1">Cytoplasm</location>
        <location evidence="1">Cytoskeleton</location>
        <location evidence="1">Microtubule organizing center</location>
        <location evidence="1">Centrosome</location>
    </subcellularLocation>
</comment>
<keyword evidence="5" id="KW-0206">Cytoskeleton</keyword>
<dbReference type="Pfam" id="PF10495">
    <property type="entry name" value="PACT_coil_coil"/>
    <property type="match status" value="1"/>
</dbReference>
<keyword evidence="4 7" id="KW-0175">Coiled coil</keyword>
<feature type="coiled-coil region" evidence="7">
    <location>
        <begin position="1105"/>
        <end position="1132"/>
    </location>
</feature>
<dbReference type="SUPFAM" id="SSF55486">
    <property type="entry name" value="Metalloproteases ('zincins'), catalytic domain"/>
    <property type="match status" value="2"/>
</dbReference>
<keyword evidence="3" id="KW-0597">Phosphoprotein</keyword>
<feature type="region of interest" description="Disordered" evidence="8">
    <location>
        <begin position="1"/>
        <end position="27"/>
    </location>
</feature>
<evidence type="ECO:0000313" key="11">
    <source>
        <dbReference type="Proteomes" id="UP001168990"/>
    </source>
</evidence>
<feature type="coiled-coil region" evidence="7">
    <location>
        <begin position="1916"/>
        <end position="1964"/>
    </location>
</feature>
<protein>
    <recommendedName>
        <fullName evidence="9">Peptidase M12B domain-containing protein</fullName>
    </recommendedName>
</protein>
<feature type="region of interest" description="Disordered" evidence="8">
    <location>
        <begin position="1049"/>
        <end position="1074"/>
    </location>
</feature>
<feature type="region of interest" description="Disordered" evidence="8">
    <location>
        <begin position="3981"/>
        <end position="4001"/>
    </location>
</feature>
<evidence type="ECO:0000256" key="3">
    <source>
        <dbReference type="ARBA" id="ARBA00022553"/>
    </source>
</evidence>
<dbReference type="GO" id="GO:0004222">
    <property type="term" value="F:metalloendopeptidase activity"/>
    <property type="evidence" value="ECO:0007669"/>
    <property type="project" value="InterPro"/>
</dbReference>
<feature type="coiled-coil region" evidence="7">
    <location>
        <begin position="33"/>
        <end position="60"/>
    </location>
</feature>
<proteinExistence type="predicted"/>
<dbReference type="InterPro" id="IPR019528">
    <property type="entry name" value="PACT_domain"/>
</dbReference>
<name>A0AA39KRG9_9HYME</name>
<dbReference type="GO" id="GO:0007165">
    <property type="term" value="P:signal transduction"/>
    <property type="evidence" value="ECO:0007669"/>
    <property type="project" value="InterPro"/>
</dbReference>
<evidence type="ECO:0000256" key="2">
    <source>
        <dbReference type="ARBA" id="ARBA00022490"/>
    </source>
</evidence>
<feature type="coiled-coil region" evidence="7">
    <location>
        <begin position="1564"/>
        <end position="1619"/>
    </location>
</feature>
<feature type="active site" evidence="6">
    <location>
        <position position="4196"/>
    </location>
</feature>
<dbReference type="InterPro" id="IPR001590">
    <property type="entry name" value="Peptidase_M12B"/>
</dbReference>
<reference evidence="10" key="1">
    <citation type="journal article" date="2023" name="bioRxiv">
        <title>Scaffold-level genome assemblies of two parasitoid biocontrol wasps reveal the parthenogenesis mechanism and an associated novel virus.</title>
        <authorList>
            <person name="Inwood S."/>
            <person name="Skelly J."/>
            <person name="Guhlin J."/>
            <person name="Harrop T."/>
            <person name="Goldson S."/>
            <person name="Dearden P."/>
        </authorList>
    </citation>
    <scope>NUCLEOTIDE SEQUENCE</scope>
    <source>
        <strain evidence="10">Irish</strain>
        <tissue evidence="10">Whole body</tissue>
    </source>
</reference>
<feature type="coiled-coil region" evidence="7">
    <location>
        <begin position="937"/>
        <end position="986"/>
    </location>
</feature>
<evidence type="ECO:0000256" key="8">
    <source>
        <dbReference type="SAM" id="MobiDB-lite"/>
    </source>
</evidence>
<comment type="caution">
    <text evidence="10">The sequence shown here is derived from an EMBL/GenBank/DDBJ whole genome shotgun (WGS) entry which is preliminary data.</text>
</comment>
<feature type="compositionally biased region" description="Polar residues" evidence="8">
    <location>
        <begin position="8"/>
        <end position="17"/>
    </location>
</feature>
<evidence type="ECO:0000313" key="10">
    <source>
        <dbReference type="EMBL" id="KAK0171145.1"/>
    </source>
</evidence>
<feature type="coiled-coil region" evidence="7">
    <location>
        <begin position="469"/>
        <end position="535"/>
    </location>
</feature>
<dbReference type="Proteomes" id="UP001168990">
    <property type="component" value="Unassembled WGS sequence"/>
</dbReference>
<evidence type="ECO:0000259" key="9">
    <source>
        <dbReference type="PROSITE" id="PS50215"/>
    </source>
</evidence>
<dbReference type="PANTHER" id="PTHR44981:SF2">
    <property type="entry name" value="PERICENTRIN-LIKE PROTEIN, ISOFORM F"/>
    <property type="match status" value="1"/>
</dbReference>
<evidence type="ECO:0000256" key="6">
    <source>
        <dbReference type="PROSITE-ProRule" id="PRU00276"/>
    </source>
</evidence>
<evidence type="ECO:0000256" key="1">
    <source>
        <dbReference type="ARBA" id="ARBA00004300"/>
    </source>
</evidence>
<keyword evidence="11" id="KW-1185">Reference proteome</keyword>
<feature type="coiled-coil region" evidence="7">
    <location>
        <begin position="157"/>
        <end position="270"/>
    </location>
</feature>
<evidence type="ECO:0000256" key="7">
    <source>
        <dbReference type="SAM" id="Coils"/>
    </source>
</evidence>